<evidence type="ECO:0000313" key="1">
    <source>
        <dbReference type="Ensembl" id="ENSPMGP00000004048.1"/>
    </source>
</evidence>
<dbReference type="PANTHER" id="PTHR16038">
    <property type="entry name" value="NOP SEVEN ASSOCIATED PROTEIN 1"/>
    <property type="match status" value="1"/>
</dbReference>
<keyword evidence="2" id="KW-1185">Reference proteome</keyword>
<dbReference type="Proteomes" id="UP000261520">
    <property type="component" value="Unplaced"/>
</dbReference>
<dbReference type="PANTHER" id="PTHR16038:SF4">
    <property type="entry name" value="WD REPEAT-CONTAINING PROTEIN 74"/>
    <property type="match status" value="1"/>
</dbReference>
<dbReference type="SUPFAM" id="SSF50978">
    <property type="entry name" value="WD40 repeat-like"/>
    <property type="match status" value="1"/>
</dbReference>
<dbReference type="Pfam" id="PF00400">
    <property type="entry name" value="WD40"/>
    <property type="match status" value="1"/>
</dbReference>
<dbReference type="STRING" id="409849.ENSPMGP00000004048"/>
<dbReference type="Gene3D" id="2.130.10.10">
    <property type="entry name" value="YVTN repeat-like/Quinoprotein amine dehydrogenase"/>
    <property type="match status" value="2"/>
</dbReference>
<dbReference type="Ensembl" id="ENSPMGT00000004296.1">
    <property type="protein sequence ID" value="ENSPMGP00000004048.1"/>
    <property type="gene ID" value="ENSPMGG00000003459.1"/>
</dbReference>
<proteinExistence type="predicted"/>
<reference evidence="1" key="2">
    <citation type="submission" date="2025-09" db="UniProtKB">
        <authorList>
            <consortium name="Ensembl"/>
        </authorList>
    </citation>
    <scope>IDENTIFICATION</scope>
</reference>
<dbReference type="InterPro" id="IPR015943">
    <property type="entry name" value="WD40/YVTN_repeat-like_dom_sf"/>
</dbReference>
<sequence length="303" mass="32989">PAAVMSVMDAWLGAETGLLKGVSVSRKQAVNFSSSSCLDRAQEVRALSWAGPGETELLVGSADGLVRTFSAEKGTFTSSRRCGEPHEGCFSGLHALGSALVTCTEKGAVRVWKEHSDVPVTEVRAGEHVHRMRQSPVAPHRVATGGKETPVKIWDLENPDKPMFTAKNLRDTWLDLRQPHWVRDMAFIPGTDRLVSCTGYHQVHVYDPSSPQRRPVLEAVFGEYPLTALSLPVDGHTVAVANTQGQMALLDLRKGLVCGVLKGASGSVRALQCHMTLPLIASCGLDRHLRIHSLQDRKLQHKV</sequence>
<dbReference type="GO" id="GO:0005730">
    <property type="term" value="C:nucleolus"/>
    <property type="evidence" value="ECO:0007669"/>
    <property type="project" value="InterPro"/>
</dbReference>
<dbReference type="SMART" id="SM00320">
    <property type="entry name" value="WD40"/>
    <property type="match status" value="5"/>
</dbReference>
<dbReference type="AlphaFoldDB" id="A0A3B3ZHH5"/>
<dbReference type="FunFam" id="2.130.10.10:FF:000287">
    <property type="entry name" value="WD repeat-containing protein 74"/>
    <property type="match status" value="1"/>
</dbReference>
<reference evidence="1" key="1">
    <citation type="submission" date="2025-08" db="UniProtKB">
        <authorList>
            <consortium name="Ensembl"/>
        </authorList>
    </citation>
    <scope>IDENTIFICATION</scope>
</reference>
<accession>A0A3B3ZHH5</accession>
<name>A0A3B3ZHH5_9GOBI</name>
<dbReference type="InterPro" id="IPR001680">
    <property type="entry name" value="WD40_rpt"/>
</dbReference>
<dbReference type="GO" id="GO:0042273">
    <property type="term" value="P:ribosomal large subunit biogenesis"/>
    <property type="evidence" value="ECO:0007669"/>
    <property type="project" value="InterPro"/>
</dbReference>
<dbReference type="CDD" id="cd22857">
    <property type="entry name" value="WDR74"/>
    <property type="match status" value="1"/>
</dbReference>
<protein>
    <submittedName>
        <fullName evidence="1">Uncharacterized protein</fullName>
    </submittedName>
</protein>
<evidence type="ECO:0000313" key="2">
    <source>
        <dbReference type="Proteomes" id="UP000261520"/>
    </source>
</evidence>
<organism evidence="1 2">
    <name type="scientific">Periophthalmus magnuspinnatus</name>
    <dbReference type="NCBI Taxonomy" id="409849"/>
    <lineage>
        <taxon>Eukaryota</taxon>
        <taxon>Metazoa</taxon>
        <taxon>Chordata</taxon>
        <taxon>Craniata</taxon>
        <taxon>Vertebrata</taxon>
        <taxon>Euteleostomi</taxon>
        <taxon>Actinopterygii</taxon>
        <taxon>Neopterygii</taxon>
        <taxon>Teleostei</taxon>
        <taxon>Neoteleostei</taxon>
        <taxon>Acanthomorphata</taxon>
        <taxon>Gobiaria</taxon>
        <taxon>Gobiiformes</taxon>
        <taxon>Gobioidei</taxon>
        <taxon>Gobiidae</taxon>
        <taxon>Oxudercinae</taxon>
        <taxon>Periophthalmus</taxon>
    </lineage>
</organism>
<dbReference type="GO" id="GO:0030687">
    <property type="term" value="C:preribosome, large subunit precursor"/>
    <property type="evidence" value="ECO:0007669"/>
    <property type="project" value="TreeGrafter"/>
</dbReference>
<dbReference type="InterPro" id="IPR037379">
    <property type="entry name" value="WDR74/Nsa1"/>
</dbReference>
<dbReference type="InterPro" id="IPR036322">
    <property type="entry name" value="WD40_repeat_dom_sf"/>
</dbReference>